<dbReference type="SUPFAM" id="SSF54928">
    <property type="entry name" value="RNA-binding domain, RBD"/>
    <property type="match status" value="1"/>
</dbReference>
<proteinExistence type="predicted"/>
<keyword evidence="4" id="KW-1185">Reference proteome</keyword>
<organism evidence="2 4">
    <name type="scientific">Didymodactylos carnosus</name>
    <dbReference type="NCBI Taxonomy" id="1234261"/>
    <lineage>
        <taxon>Eukaryota</taxon>
        <taxon>Metazoa</taxon>
        <taxon>Spiralia</taxon>
        <taxon>Gnathifera</taxon>
        <taxon>Rotifera</taxon>
        <taxon>Eurotatoria</taxon>
        <taxon>Bdelloidea</taxon>
        <taxon>Philodinida</taxon>
        <taxon>Philodinidae</taxon>
        <taxon>Didymodactylos</taxon>
    </lineage>
</organism>
<dbReference type="InterPro" id="IPR000504">
    <property type="entry name" value="RRM_dom"/>
</dbReference>
<feature type="domain" description="RRM" evidence="1">
    <location>
        <begin position="7"/>
        <end position="65"/>
    </location>
</feature>
<dbReference type="EMBL" id="CAJNOQ010067321">
    <property type="protein sequence ID" value="CAF1682042.1"/>
    <property type="molecule type" value="Genomic_DNA"/>
</dbReference>
<dbReference type="Proteomes" id="UP000663829">
    <property type="component" value="Unassembled WGS sequence"/>
</dbReference>
<comment type="caution">
    <text evidence="2">The sequence shown here is derived from an EMBL/GenBank/DDBJ whole genome shotgun (WGS) entry which is preliminary data.</text>
</comment>
<protein>
    <recommendedName>
        <fullName evidence="1">RRM domain-containing protein</fullName>
    </recommendedName>
</protein>
<dbReference type="GO" id="GO:0000447">
    <property type="term" value="P:endonucleolytic cleavage in ITS1 to separate SSU-rRNA from 5.8S rRNA and LSU-rRNA from tricistronic rRNA transcript (SSU-rRNA, 5.8S rRNA, LSU-rRNA)"/>
    <property type="evidence" value="ECO:0007669"/>
    <property type="project" value="TreeGrafter"/>
</dbReference>
<dbReference type="OrthoDB" id="287393at2759"/>
<dbReference type="Proteomes" id="UP000681722">
    <property type="component" value="Unassembled WGS sequence"/>
</dbReference>
<evidence type="ECO:0000313" key="2">
    <source>
        <dbReference type="EMBL" id="CAF1682042.1"/>
    </source>
</evidence>
<dbReference type="EMBL" id="CAJOBC010156550">
    <property type="protein sequence ID" value="CAF4687189.1"/>
    <property type="molecule type" value="Genomic_DNA"/>
</dbReference>
<dbReference type="AlphaFoldDB" id="A0A816H4T2"/>
<feature type="non-terminal residue" evidence="2">
    <location>
        <position position="76"/>
    </location>
</feature>
<dbReference type="GO" id="GO:0000480">
    <property type="term" value="P:endonucleolytic cleavage in 5'-ETS of tricistronic rRNA transcript (SSU-rRNA, 5.8S rRNA, LSU-rRNA)"/>
    <property type="evidence" value="ECO:0007669"/>
    <property type="project" value="TreeGrafter"/>
</dbReference>
<dbReference type="PANTHER" id="PTHR12311:SF7">
    <property type="entry name" value="ACTIVATOR OF BASAL TRANSCRIPTION 1"/>
    <property type="match status" value="1"/>
</dbReference>
<dbReference type="GO" id="GO:0034462">
    <property type="term" value="P:small-subunit processome assembly"/>
    <property type="evidence" value="ECO:0007669"/>
    <property type="project" value="TreeGrafter"/>
</dbReference>
<evidence type="ECO:0000313" key="3">
    <source>
        <dbReference type="EMBL" id="CAF4687189.1"/>
    </source>
</evidence>
<dbReference type="InterPro" id="IPR039119">
    <property type="entry name" value="ABT1/Esf2"/>
</dbReference>
<dbReference type="InterPro" id="IPR035979">
    <property type="entry name" value="RBD_domain_sf"/>
</dbReference>
<dbReference type="Pfam" id="PF00076">
    <property type="entry name" value="RRM_1"/>
    <property type="match status" value="1"/>
</dbReference>
<evidence type="ECO:0000259" key="1">
    <source>
        <dbReference type="Pfam" id="PF00076"/>
    </source>
</evidence>
<sequence length="76" mass="9299">KMNVTIIREYFDKFGEIGRIFLQPSEKKKKQRGPNFTEGWIEFKRKRDAKVVAKRLNNQQVNGRRRTPWYDEIWNI</sequence>
<dbReference type="Gene3D" id="3.30.70.330">
    <property type="match status" value="1"/>
</dbReference>
<feature type="non-terminal residue" evidence="2">
    <location>
        <position position="1"/>
    </location>
</feature>
<gene>
    <name evidence="2" type="ORF">GPM918_LOCUS46625</name>
    <name evidence="3" type="ORF">SRO942_LOCUS51184</name>
</gene>
<reference evidence="2" key="1">
    <citation type="submission" date="2021-02" db="EMBL/GenBank/DDBJ databases">
        <authorList>
            <person name="Nowell W R."/>
        </authorList>
    </citation>
    <scope>NUCLEOTIDE SEQUENCE</scope>
</reference>
<dbReference type="InterPro" id="IPR012677">
    <property type="entry name" value="Nucleotide-bd_a/b_plait_sf"/>
</dbReference>
<dbReference type="GO" id="GO:0005730">
    <property type="term" value="C:nucleolus"/>
    <property type="evidence" value="ECO:0007669"/>
    <property type="project" value="TreeGrafter"/>
</dbReference>
<dbReference type="GO" id="GO:0003723">
    <property type="term" value="F:RNA binding"/>
    <property type="evidence" value="ECO:0007669"/>
    <property type="project" value="InterPro"/>
</dbReference>
<dbReference type="PANTHER" id="PTHR12311">
    <property type="entry name" value="ACTIVATOR OF BASAL TRANSCRIPTION 1"/>
    <property type="match status" value="1"/>
</dbReference>
<accession>A0A816H4T2</accession>
<dbReference type="GO" id="GO:0000472">
    <property type="term" value="P:endonucleolytic cleavage to generate mature 5'-end of SSU-rRNA from (SSU-rRNA, 5.8S rRNA, LSU-rRNA)"/>
    <property type="evidence" value="ECO:0007669"/>
    <property type="project" value="TreeGrafter"/>
</dbReference>
<evidence type="ECO:0000313" key="4">
    <source>
        <dbReference type="Proteomes" id="UP000663829"/>
    </source>
</evidence>
<name>A0A816H4T2_9BILA</name>